<comment type="caution">
    <text evidence="1">The sequence shown here is derived from an EMBL/GenBank/DDBJ whole genome shotgun (WGS) entry which is preliminary data.</text>
</comment>
<evidence type="ECO:0000313" key="1">
    <source>
        <dbReference type="EMBL" id="CAG8735289.1"/>
    </source>
</evidence>
<protein>
    <submittedName>
        <fullName evidence="1">3503_t:CDS:1</fullName>
    </submittedName>
</protein>
<keyword evidence="2" id="KW-1185">Reference proteome</keyword>
<sequence>MPGDYFLPSYLRDSPLYKNNKRLYSRVPLPTHWNVVDSSPSITIVDDEKLTVKYNGLGRNWVDAASIRANHPIHPEIGLYYYEMTIIDRGDRGCIGIGLSKPATRLNRMPGWEPDTIGYHGDDGNLYCERGSGVKFGPLYTTGETVGCGINFFDKYVFFTKNGVILGIELQLSFEGYPFGAPTKDKIMGEMYPMCGMESPNESLTVNFGEKPFKFNIDCYAKGINTSNPIASPSGDEIIAHNTNSDVAPVPETTPAISAIAETQMNANDTNITDAMTSASSGLGDI</sequence>
<reference evidence="1" key="1">
    <citation type="submission" date="2021-06" db="EMBL/GenBank/DDBJ databases">
        <authorList>
            <person name="Kallberg Y."/>
            <person name="Tangrot J."/>
            <person name="Rosling A."/>
        </authorList>
    </citation>
    <scope>NUCLEOTIDE SEQUENCE</scope>
    <source>
        <strain evidence="1">28 12/20/2015</strain>
    </source>
</reference>
<name>A0ACA9Q5Q0_9GLOM</name>
<gene>
    <name evidence="1" type="ORF">SPELUC_LOCUS13407</name>
</gene>
<evidence type="ECO:0000313" key="2">
    <source>
        <dbReference type="Proteomes" id="UP000789366"/>
    </source>
</evidence>
<dbReference type="Proteomes" id="UP000789366">
    <property type="component" value="Unassembled WGS sequence"/>
</dbReference>
<feature type="non-terminal residue" evidence="1">
    <location>
        <position position="286"/>
    </location>
</feature>
<dbReference type="EMBL" id="CAJVPW010035247">
    <property type="protein sequence ID" value="CAG8735289.1"/>
    <property type="molecule type" value="Genomic_DNA"/>
</dbReference>
<organism evidence="1 2">
    <name type="scientific">Cetraspora pellucida</name>
    <dbReference type="NCBI Taxonomy" id="1433469"/>
    <lineage>
        <taxon>Eukaryota</taxon>
        <taxon>Fungi</taxon>
        <taxon>Fungi incertae sedis</taxon>
        <taxon>Mucoromycota</taxon>
        <taxon>Glomeromycotina</taxon>
        <taxon>Glomeromycetes</taxon>
        <taxon>Diversisporales</taxon>
        <taxon>Gigasporaceae</taxon>
        <taxon>Cetraspora</taxon>
    </lineage>
</organism>
<accession>A0ACA9Q5Q0</accession>
<proteinExistence type="predicted"/>